<name>A0AB38DUS1_XANCH</name>
<evidence type="ECO:0008006" key="5">
    <source>
        <dbReference type="Google" id="ProtNLM"/>
    </source>
</evidence>
<evidence type="ECO:0000313" key="4">
    <source>
        <dbReference type="Proteomes" id="UP000234181"/>
    </source>
</evidence>
<dbReference type="EMBL" id="OCYT01000068">
    <property type="protein sequence ID" value="SON77973.1"/>
    <property type="molecule type" value="Genomic_DNA"/>
</dbReference>
<proteinExistence type="predicted"/>
<comment type="caution">
    <text evidence="1">The sequence shown here is derived from an EMBL/GenBank/DDBJ whole genome shotgun (WGS) entry which is preliminary data.</text>
</comment>
<gene>
    <name evidence="2" type="ORF">XAP6984_160012</name>
    <name evidence="1" type="ORF">XAP7430_100058</name>
</gene>
<keyword evidence="4" id="KW-1185">Reference proteome</keyword>
<evidence type="ECO:0000313" key="2">
    <source>
        <dbReference type="EMBL" id="SON77973.1"/>
    </source>
</evidence>
<dbReference type="AlphaFoldDB" id="A0AB38DUS1"/>
<protein>
    <recommendedName>
        <fullName evidence="5">Transposase</fullName>
    </recommendedName>
</protein>
<reference evidence="3 4" key="1">
    <citation type="submission" date="2017-10" db="EMBL/GenBank/DDBJ databases">
        <authorList>
            <person name="Regsiter A."/>
            <person name="William W."/>
        </authorList>
    </citation>
    <scope>NUCLEOTIDE SEQUENCE [LARGE SCALE GENOMIC DNA]</scope>
    <source>
        <strain evidence="2 4">CFBP6984</strain>
        <strain evidence="1 3">CFBP7430</strain>
    </source>
</reference>
<organism evidence="1 3">
    <name type="scientific">Xanthomonas campestris pv. phaseoli</name>
    <dbReference type="NCBI Taxonomy" id="317013"/>
    <lineage>
        <taxon>Bacteria</taxon>
        <taxon>Pseudomonadati</taxon>
        <taxon>Pseudomonadota</taxon>
        <taxon>Gammaproteobacteria</taxon>
        <taxon>Lysobacterales</taxon>
        <taxon>Lysobacteraceae</taxon>
        <taxon>Xanthomonas</taxon>
    </lineage>
</organism>
<evidence type="ECO:0000313" key="3">
    <source>
        <dbReference type="Proteomes" id="UP000234166"/>
    </source>
</evidence>
<dbReference type="Proteomes" id="UP000234181">
    <property type="component" value="Unassembled WGS sequence"/>
</dbReference>
<dbReference type="EMBL" id="OCYS01000002">
    <property type="protein sequence ID" value="SON76567.1"/>
    <property type="molecule type" value="Genomic_DNA"/>
</dbReference>
<accession>A0AB38DUS1</accession>
<dbReference type="Proteomes" id="UP000234166">
    <property type="component" value="Unassembled WGS sequence"/>
</dbReference>
<evidence type="ECO:0000313" key="1">
    <source>
        <dbReference type="EMBL" id="SON76567.1"/>
    </source>
</evidence>
<sequence length="58" mass="6566">MCDLKAVSEARYLRLRRFSSKDLSLKQAVSYAETLFFNRPPVPISIADRSLPHGASRV</sequence>